<name>A0ABD5YQF8_9EURY</name>
<dbReference type="InterPro" id="IPR029058">
    <property type="entry name" value="AB_hydrolase_fold"/>
</dbReference>
<dbReference type="Proteomes" id="UP001596417">
    <property type="component" value="Unassembled WGS sequence"/>
</dbReference>
<dbReference type="InterPro" id="IPR006311">
    <property type="entry name" value="TAT_signal"/>
</dbReference>
<dbReference type="Pfam" id="PF05990">
    <property type="entry name" value="DUF900"/>
    <property type="match status" value="1"/>
</dbReference>
<comment type="caution">
    <text evidence="2">The sequence shown here is derived from an EMBL/GenBank/DDBJ whole genome shotgun (WGS) entry which is preliminary data.</text>
</comment>
<feature type="region of interest" description="Disordered" evidence="1">
    <location>
        <begin position="1"/>
        <end position="22"/>
    </location>
</feature>
<evidence type="ECO:0000313" key="2">
    <source>
        <dbReference type="EMBL" id="MFC7191654.1"/>
    </source>
</evidence>
<protein>
    <submittedName>
        <fullName evidence="2">DUF726 domain-containing protein</fullName>
    </submittedName>
</protein>
<evidence type="ECO:0000256" key="1">
    <source>
        <dbReference type="SAM" id="MobiDB-lite"/>
    </source>
</evidence>
<organism evidence="2 3">
    <name type="scientific">Halocatena marina</name>
    <dbReference type="NCBI Taxonomy" id="2934937"/>
    <lineage>
        <taxon>Archaea</taxon>
        <taxon>Methanobacteriati</taxon>
        <taxon>Methanobacteriota</taxon>
        <taxon>Stenosarchaea group</taxon>
        <taxon>Halobacteria</taxon>
        <taxon>Halobacteriales</taxon>
        <taxon>Natronomonadaceae</taxon>
        <taxon>Halocatena</taxon>
    </lineage>
</organism>
<dbReference type="Gene3D" id="3.40.50.1820">
    <property type="entry name" value="alpha/beta hydrolase"/>
    <property type="match status" value="1"/>
</dbReference>
<dbReference type="PROSITE" id="PS51318">
    <property type="entry name" value="TAT"/>
    <property type="match status" value="1"/>
</dbReference>
<proteinExistence type="predicted"/>
<evidence type="ECO:0000313" key="3">
    <source>
        <dbReference type="Proteomes" id="UP001596417"/>
    </source>
</evidence>
<keyword evidence="3" id="KW-1185">Reference proteome</keyword>
<dbReference type="RefSeq" id="WP_390206284.1">
    <property type="nucleotide sequence ID" value="NZ_JBHTAX010000001.1"/>
</dbReference>
<reference evidence="2 3" key="1">
    <citation type="journal article" date="2019" name="Int. J. Syst. Evol. Microbiol.">
        <title>The Global Catalogue of Microorganisms (GCM) 10K type strain sequencing project: providing services to taxonomists for standard genome sequencing and annotation.</title>
        <authorList>
            <consortium name="The Broad Institute Genomics Platform"/>
            <consortium name="The Broad Institute Genome Sequencing Center for Infectious Disease"/>
            <person name="Wu L."/>
            <person name="Ma J."/>
        </authorList>
    </citation>
    <scope>NUCLEOTIDE SEQUENCE [LARGE SCALE GENOMIC DNA]</scope>
    <source>
        <strain evidence="2 3">RDMS1</strain>
    </source>
</reference>
<dbReference type="AlphaFoldDB" id="A0ABD5YQF8"/>
<accession>A0ABD5YQF8</accession>
<sequence length="287" mass="31816">MLGDDMGRDESAQKPSGSVSRRRLLKSAGLAVVGATGLTAMSSPAAAGDGECPYTYPSCPSWLGEVEPENWSFHEWPWGTESLTIFIHGFTNQNGGRDYAYEIYRNLTDSGYNGNVTACDWNAGDSWDDWYSAKNHAIEAGQDLAEILDYYGLTEDHGVTVNLVAHSLGGKMALECVRGLHGTYGHTINSVNLFGAAVWDEQPGERFYDGILYGTNETHNYYSENDDTLGDIYQAAEFGRHACGYTGGTGGEPYNWYEHDMTSRIHHHCEYMDYNDGCVWYIDDDLV</sequence>
<feature type="compositionally biased region" description="Basic and acidic residues" evidence="1">
    <location>
        <begin position="1"/>
        <end position="12"/>
    </location>
</feature>
<dbReference type="EMBL" id="JBHTAX010000001">
    <property type="protein sequence ID" value="MFC7191654.1"/>
    <property type="molecule type" value="Genomic_DNA"/>
</dbReference>
<gene>
    <name evidence="2" type="ORF">ACFQL7_18915</name>
</gene>
<dbReference type="InterPro" id="IPR010297">
    <property type="entry name" value="DUF900_hydrolase"/>
</dbReference>
<dbReference type="SUPFAM" id="SSF53474">
    <property type="entry name" value="alpha/beta-Hydrolases"/>
    <property type="match status" value="1"/>
</dbReference>